<dbReference type="EMBL" id="CM001742">
    <property type="protein sequence ID" value="KJB18119.1"/>
    <property type="molecule type" value="Genomic_DNA"/>
</dbReference>
<dbReference type="Pfam" id="PF07690">
    <property type="entry name" value="MFS_1"/>
    <property type="match status" value="1"/>
</dbReference>
<dbReference type="GO" id="GO:0016020">
    <property type="term" value="C:membrane"/>
    <property type="evidence" value="ECO:0007669"/>
    <property type="project" value="UniProtKB-SubCell"/>
</dbReference>
<keyword evidence="2" id="KW-0813">Transport</keyword>
<feature type="transmembrane region" description="Helical" evidence="8">
    <location>
        <begin position="416"/>
        <end position="432"/>
    </location>
</feature>
<dbReference type="PANTHER" id="PTHR23505:SF79">
    <property type="entry name" value="PROTEIN SPINSTER"/>
    <property type="match status" value="1"/>
</dbReference>
<feature type="transmembrane region" description="Helical" evidence="8">
    <location>
        <begin position="132"/>
        <end position="148"/>
    </location>
</feature>
<dbReference type="Proteomes" id="UP000032304">
    <property type="component" value="Chromosome 3"/>
</dbReference>
<dbReference type="InterPro" id="IPR011701">
    <property type="entry name" value="MFS"/>
</dbReference>
<dbReference type="Gramene" id="KJB18119">
    <property type="protein sequence ID" value="KJB18119"/>
    <property type="gene ID" value="B456_003G034800"/>
</dbReference>
<organism evidence="10 11">
    <name type="scientific">Gossypium raimondii</name>
    <name type="common">Peruvian cotton</name>
    <name type="synonym">Gossypium klotzschianum subsp. raimondii</name>
    <dbReference type="NCBI Taxonomy" id="29730"/>
    <lineage>
        <taxon>Eukaryota</taxon>
        <taxon>Viridiplantae</taxon>
        <taxon>Streptophyta</taxon>
        <taxon>Embryophyta</taxon>
        <taxon>Tracheophyta</taxon>
        <taxon>Spermatophyta</taxon>
        <taxon>Magnoliopsida</taxon>
        <taxon>eudicotyledons</taxon>
        <taxon>Gunneridae</taxon>
        <taxon>Pentapetalae</taxon>
        <taxon>rosids</taxon>
        <taxon>malvids</taxon>
        <taxon>Malvales</taxon>
        <taxon>Malvaceae</taxon>
        <taxon>Malvoideae</taxon>
        <taxon>Gossypium</taxon>
    </lineage>
</organism>
<protein>
    <recommendedName>
        <fullName evidence="9">Major facilitator superfamily (MFS) profile domain-containing protein</fullName>
    </recommendedName>
</protein>
<dbReference type="AlphaFoldDB" id="A0A0D2QF55"/>
<dbReference type="InterPro" id="IPR020846">
    <property type="entry name" value="MFS_dom"/>
</dbReference>
<dbReference type="GO" id="GO:0022857">
    <property type="term" value="F:transmembrane transporter activity"/>
    <property type="evidence" value="ECO:0007669"/>
    <property type="project" value="InterPro"/>
</dbReference>
<evidence type="ECO:0000256" key="4">
    <source>
        <dbReference type="ARBA" id="ARBA00022989"/>
    </source>
</evidence>
<comment type="subcellular location">
    <subcellularLocation>
        <location evidence="1">Membrane</location>
        <topology evidence="1">Multi-pass membrane protein</topology>
    </subcellularLocation>
</comment>
<feature type="compositionally biased region" description="Polar residues" evidence="7">
    <location>
        <begin position="29"/>
        <end position="39"/>
    </location>
</feature>
<sequence>MASLSSTPSMEEEKEGSVSVQQSNPQSQHIAASSSTMDLPSNPSWFTPKRLLFIFCVVNMINYLDRGTIASNGVNGKKRTCDDKGICKSGSGIQGDFDLTNFQDGLLSSAFMVGLLVSSPVFASLAKSHNPFRLIGVGLSVFTLATAGCGAAPSFWFIAICRMLVGVGEASFISLAAPFIDDNAPISQKTAWLAVFYMCIPTGIAFGYVYGGLVGEHLNWRYAFWGEALLMLPFAVFGFVVKPLQLKGFSSIESEKALTPMETVSAVTDDLDASKVKGPILVGGDGISADELNKTSKSLDIRNILNRLSQFGKDMKVLLVDKVYVVNVLGYVAYTFVLGAYGYWGPKAGYNIYHMKSADMLFGGITVVCGIFGTIAGGFILDHMSATINHAFILLSGATFLGAISCFSAFCLRNLYGFLVLFAVGELLLFAAQDHINNWRTTTLMLTSIFVLAAGFWFIGIFLPSVDKCTDENETQVSPNPMVDMKTLPDGNGDKGPAEVQDSNFRPPC</sequence>
<keyword evidence="3 8" id="KW-0812">Transmembrane</keyword>
<feature type="transmembrane region" description="Helical" evidence="8">
    <location>
        <begin position="360"/>
        <end position="380"/>
    </location>
</feature>
<keyword evidence="5 8" id="KW-0472">Membrane</keyword>
<dbReference type="InterPro" id="IPR044770">
    <property type="entry name" value="MFS_spinster-like"/>
</dbReference>
<feature type="transmembrane region" description="Helical" evidence="8">
    <location>
        <begin position="323"/>
        <end position="344"/>
    </location>
</feature>
<keyword evidence="4 8" id="KW-1133">Transmembrane helix</keyword>
<evidence type="ECO:0000256" key="3">
    <source>
        <dbReference type="ARBA" id="ARBA00022692"/>
    </source>
</evidence>
<evidence type="ECO:0000256" key="2">
    <source>
        <dbReference type="ARBA" id="ARBA00022448"/>
    </source>
</evidence>
<feature type="transmembrane region" description="Helical" evidence="8">
    <location>
        <begin position="106"/>
        <end position="125"/>
    </location>
</feature>
<feature type="transmembrane region" description="Helical" evidence="8">
    <location>
        <begin position="191"/>
        <end position="210"/>
    </location>
</feature>
<evidence type="ECO:0000256" key="5">
    <source>
        <dbReference type="ARBA" id="ARBA00023136"/>
    </source>
</evidence>
<feature type="region of interest" description="Disordered" evidence="7">
    <location>
        <begin position="1"/>
        <end position="39"/>
    </location>
</feature>
<evidence type="ECO:0000259" key="9">
    <source>
        <dbReference type="PROSITE" id="PS50850"/>
    </source>
</evidence>
<feature type="domain" description="Major facilitator superfamily (MFS) profile" evidence="9">
    <location>
        <begin position="51"/>
        <end position="509"/>
    </location>
</feature>
<feature type="transmembrane region" description="Helical" evidence="8">
    <location>
        <begin position="222"/>
        <end position="241"/>
    </location>
</feature>
<feature type="transmembrane region" description="Helical" evidence="8">
    <location>
        <begin position="392"/>
        <end position="410"/>
    </location>
</feature>
<dbReference type="CDD" id="cd17328">
    <property type="entry name" value="MFS_spinster_like"/>
    <property type="match status" value="1"/>
</dbReference>
<feature type="transmembrane region" description="Helical" evidence="8">
    <location>
        <begin position="444"/>
        <end position="463"/>
    </location>
</feature>
<evidence type="ECO:0000256" key="6">
    <source>
        <dbReference type="ARBA" id="ARBA00024338"/>
    </source>
</evidence>
<reference evidence="10 11" key="1">
    <citation type="journal article" date="2012" name="Nature">
        <title>Repeated polyploidization of Gossypium genomes and the evolution of spinnable cotton fibres.</title>
        <authorList>
            <person name="Paterson A.H."/>
            <person name="Wendel J.F."/>
            <person name="Gundlach H."/>
            <person name="Guo H."/>
            <person name="Jenkins J."/>
            <person name="Jin D."/>
            <person name="Llewellyn D."/>
            <person name="Showmaker K.C."/>
            <person name="Shu S."/>
            <person name="Udall J."/>
            <person name="Yoo M.J."/>
            <person name="Byers R."/>
            <person name="Chen W."/>
            <person name="Doron-Faigenboim A."/>
            <person name="Duke M.V."/>
            <person name="Gong L."/>
            <person name="Grimwood J."/>
            <person name="Grover C."/>
            <person name="Grupp K."/>
            <person name="Hu G."/>
            <person name="Lee T.H."/>
            <person name="Li J."/>
            <person name="Lin L."/>
            <person name="Liu T."/>
            <person name="Marler B.S."/>
            <person name="Page J.T."/>
            <person name="Roberts A.W."/>
            <person name="Romanel E."/>
            <person name="Sanders W.S."/>
            <person name="Szadkowski E."/>
            <person name="Tan X."/>
            <person name="Tang H."/>
            <person name="Xu C."/>
            <person name="Wang J."/>
            <person name="Wang Z."/>
            <person name="Zhang D."/>
            <person name="Zhang L."/>
            <person name="Ashrafi H."/>
            <person name="Bedon F."/>
            <person name="Bowers J.E."/>
            <person name="Brubaker C.L."/>
            <person name="Chee P.W."/>
            <person name="Das S."/>
            <person name="Gingle A.R."/>
            <person name="Haigler C.H."/>
            <person name="Harker D."/>
            <person name="Hoffmann L.V."/>
            <person name="Hovav R."/>
            <person name="Jones D.C."/>
            <person name="Lemke C."/>
            <person name="Mansoor S."/>
            <person name="ur Rahman M."/>
            <person name="Rainville L.N."/>
            <person name="Rambani A."/>
            <person name="Reddy U.K."/>
            <person name="Rong J.K."/>
            <person name="Saranga Y."/>
            <person name="Scheffler B.E."/>
            <person name="Scheffler J.A."/>
            <person name="Stelly D.M."/>
            <person name="Triplett B.A."/>
            <person name="Van Deynze A."/>
            <person name="Vaslin M.F."/>
            <person name="Waghmare V.N."/>
            <person name="Walford S.A."/>
            <person name="Wright R.J."/>
            <person name="Zaki E.A."/>
            <person name="Zhang T."/>
            <person name="Dennis E.S."/>
            <person name="Mayer K.F."/>
            <person name="Peterson D.G."/>
            <person name="Rokhsar D.S."/>
            <person name="Wang X."/>
            <person name="Schmutz J."/>
        </authorList>
    </citation>
    <scope>NUCLEOTIDE SEQUENCE [LARGE SCALE GENOMIC DNA]</scope>
</reference>
<feature type="transmembrane region" description="Helical" evidence="8">
    <location>
        <begin position="154"/>
        <end position="179"/>
    </location>
</feature>
<dbReference type="InterPro" id="IPR036259">
    <property type="entry name" value="MFS_trans_sf"/>
</dbReference>
<proteinExistence type="inferred from homology"/>
<name>A0A0D2QF55_GOSRA</name>
<gene>
    <name evidence="10" type="ORF">B456_003G034800</name>
</gene>
<evidence type="ECO:0000313" key="11">
    <source>
        <dbReference type="Proteomes" id="UP000032304"/>
    </source>
</evidence>
<evidence type="ECO:0000256" key="7">
    <source>
        <dbReference type="SAM" id="MobiDB-lite"/>
    </source>
</evidence>
<dbReference type="SUPFAM" id="SSF103473">
    <property type="entry name" value="MFS general substrate transporter"/>
    <property type="match status" value="1"/>
</dbReference>
<accession>A0A0D2QF55</accession>
<dbReference type="Gene3D" id="1.20.1250.20">
    <property type="entry name" value="MFS general substrate transporter like domains"/>
    <property type="match status" value="1"/>
</dbReference>
<keyword evidence="11" id="KW-1185">Reference proteome</keyword>
<evidence type="ECO:0000256" key="8">
    <source>
        <dbReference type="SAM" id="Phobius"/>
    </source>
</evidence>
<dbReference type="PANTHER" id="PTHR23505">
    <property type="entry name" value="SPINSTER"/>
    <property type="match status" value="1"/>
</dbReference>
<evidence type="ECO:0000313" key="10">
    <source>
        <dbReference type="EMBL" id="KJB18119.1"/>
    </source>
</evidence>
<comment type="similarity">
    <text evidence="6">Belongs to the major facilitator superfamily. Spinster (TC 2.A.1.49) family.</text>
</comment>
<feature type="region of interest" description="Disordered" evidence="7">
    <location>
        <begin position="473"/>
        <end position="509"/>
    </location>
</feature>
<feature type="compositionally biased region" description="Low complexity" evidence="7">
    <location>
        <begin position="17"/>
        <end position="28"/>
    </location>
</feature>
<dbReference type="PROSITE" id="PS50850">
    <property type="entry name" value="MFS"/>
    <property type="match status" value="1"/>
</dbReference>
<evidence type="ECO:0000256" key="1">
    <source>
        <dbReference type="ARBA" id="ARBA00004141"/>
    </source>
</evidence>